<dbReference type="VEuPathDB" id="FungiDB:LEMA_uP042030.1"/>
<proteinExistence type="predicted"/>
<keyword evidence="2" id="KW-1185">Reference proteome</keyword>
<dbReference type="HOGENOM" id="CLU_3359854_0_0_1"/>
<accession>E4ZNT3</accession>
<dbReference type="EMBL" id="FP929105">
    <property type="protein sequence ID" value="CBX93302.1"/>
    <property type="molecule type" value="Genomic_DNA"/>
</dbReference>
<evidence type="ECO:0000313" key="2">
    <source>
        <dbReference type="Proteomes" id="UP000002668"/>
    </source>
</evidence>
<evidence type="ECO:0000313" key="1">
    <source>
        <dbReference type="EMBL" id="CBX93302.1"/>
    </source>
</evidence>
<organism evidence="2">
    <name type="scientific">Leptosphaeria maculans (strain JN3 / isolate v23.1.3 / race Av1-4-5-6-7-8)</name>
    <name type="common">Blackleg fungus</name>
    <name type="synonym">Phoma lingam</name>
    <dbReference type="NCBI Taxonomy" id="985895"/>
    <lineage>
        <taxon>Eukaryota</taxon>
        <taxon>Fungi</taxon>
        <taxon>Dikarya</taxon>
        <taxon>Ascomycota</taxon>
        <taxon>Pezizomycotina</taxon>
        <taxon>Dothideomycetes</taxon>
        <taxon>Pleosporomycetidae</taxon>
        <taxon>Pleosporales</taxon>
        <taxon>Pleosporineae</taxon>
        <taxon>Leptosphaeriaceae</taxon>
        <taxon>Plenodomus</taxon>
        <taxon>Plenodomus lingam/Leptosphaeria maculans species complex</taxon>
    </lineage>
</organism>
<name>E4ZNT3_LEPMJ</name>
<dbReference type="Proteomes" id="UP000002668">
    <property type="component" value="Genome"/>
</dbReference>
<dbReference type="InParanoid" id="E4ZNT3"/>
<gene>
    <name evidence="1" type="ORF">LEMA_uP042030.1</name>
</gene>
<dbReference type="AlphaFoldDB" id="E4ZNT3"/>
<sequence length="36" mass="3849">MTTSETDAPPRSAGAEGVVLTQKTDHHICHFVVGKQ</sequence>
<protein>
    <submittedName>
        <fullName evidence="1">Predicted protein</fullName>
    </submittedName>
</protein>
<reference evidence="2" key="1">
    <citation type="journal article" date="2011" name="Nat. Commun.">
        <title>Effector diversification within compartments of the Leptosphaeria maculans genome affected by Repeat-Induced Point mutations.</title>
        <authorList>
            <person name="Rouxel T."/>
            <person name="Grandaubert J."/>
            <person name="Hane J.K."/>
            <person name="Hoede C."/>
            <person name="van de Wouw A.P."/>
            <person name="Couloux A."/>
            <person name="Dominguez V."/>
            <person name="Anthouard V."/>
            <person name="Bally P."/>
            <person name="Bourras S."/>
            <person name="Cozijnsen A.J."/>
            <person name="Ciuffetti L.M."/>
            <person name="Degrave A."/>
            <person name="Dilmaghani A."/>
            <person name="Duret L."/>
            <person name="Fudal I."/>
            <person name="Goodwin S.B."/>
            <person name="Gout L."/>
            <person name="Glaser N."/>
            <person name="Linglin J."/>
            <person name="Kema G.H.J."/>
            <person name="Lapalu N."/>
            <person name="Lawrence C.B."/>
            <person name="May K."/>
            <person name="Meyer M."/>
            <person name="Ollivier B."/>
            <person name="Poulain J."/>
            <person name="Schoch C.L."/>
            <person name="Simon A."/>
            <person name="Spatafora J.W."/>
            <person name="Stachowiak A."/>
            <person name="Turgeon B.G."/>
            <person name="Tyler B.M."/>
            <person name="Vincent D."/>
            <person name="Weissenbach J."/>
            <person name="Amselem J."/>
            <person name="Quesneville H."/>
            <person name="Oliver R.P."/>
            <person name="Wincker P."/>
            <person name="Balesdent M.-H."/>
            <person name="Howlett B.J."/>
        </authorList>
    </citation>
    <scope>NUCLEOTIDE SEQUENCE [LARGE SCALE GENOMIC DNA]</scope>
    <source>
        <strain evidence="2">JN3 / isolate v23.1.3 / race Av1-4-5-6-7-8</strain>
    </source>
</reference>